<dbReference type="InterPro" id="IPR011010">
    <property type="entry name" value="DNA_brk_join_enz"/>
</dbReference>
<evidence type="ECO:0000256" key="1">
    <source>
        <dbReference type="ARBA" id="ARBA00008857"/>
    </source>
</evidence>
<dbReference type="InterPro" id="IPR004107">
    <property type="entry name" value="Integrase_SAM-like_N"/>
</dbReference>
<name>A0A4Y6HTZ7_ENTFL</name>
<gene>
    <name evidence="6" type="primary">xerC</name>
    <name evidence="6" type="ORF">ECIBANGD_00040</name>
</gene>
<dbReference type="InterPro" id="IPR013762">
    <property type="entry name" value="Integrase-like_cat_sf"/>
</dbReference>
<dbReference type="GO" id="GO:0006310">
    <property type="term" value="P:DNA recombination"/>
    <property type="evidence" value="ECO:0007669"/>
    <property type="project" value="UniProtKB-KW"/>
</dbReference>
<accession>A0A4Y6HTZ7</accession>
<dbReference type="Gene3D" id="1.10.150.130">
    <property type="match status" value="1"/>
</dbReference>
<evidence type="ECO:0000259" key="5">
    <source>
        <dbReference type="PROSITE" id="PS51898"/>
    </source>
</evidence>
<evidence type="ECO:0000256" key="4">
    <source>
        <dbReference type="ARBA" id="ARBA00023172"/>
    </source>
</evidence>
<comment type="similarity">
    <text evidence="1">Belongs to the 'phage' integrase family.</text>
</comment>
<evidence type="ECO:0000256" key="2">
    <source>
        <dbReference type="ARBA" id="ARBA00022908"/>
    </source>
</evidence>
<dbReference type="Pfam" id="PF00589">
    <property type="entry name" value="Phage_integrase"/>
    <property type="match status" value="1"/>
</dbReference>
<reference evidence="6" key="1">
    <citation type="journal article" date="2019" name="J. Antimicrob. Chemother.">
        <title>Transfer dynamics of Tn6648, a composite integrative conjugative element generated by tandem accretion of Tn5801 and Tn6647 in Enterococcus faecalis.</title>
        <authorList>
            <person name="Leon-Sampedro R."/>
            <person name="Fernandez-de-Bobadilla M.D."/>
            <person name="San Millan A."/>
            <person name="Baquero F."/>
            <person name="Coque T.M."/>
        </authorList>
    </citation>
    <scope>NUCLEOTIDE SEQUENCE</scope>
    <source>
        <strain evidence="6">Ef1</strain>
    </source>
</reference>
<keyword evidence="4" id="KW-0233">DNA recombination</keyword>
<sequence>MKRLVKFKKDKRGKYYFTASLGFDEVTGKRVQKMRSGFSTIKEAREAYAEIINNFGKEAYSSNSTMLYEEFFYTIFLPYYKGRVKERTYNNRLSMIKNTFAYFFKMKLKSIAPVHIQKWQNELLEQYENTYVRNIYGLFQMSLDRAVVLGMISSNPAKIVGNVKKSKKEIDFWTKEEFEKVVKTFYVEDYYQNFSFICIWLLFMTGMRIGEATALTWKDVNLDRRYLTVKKSLYYKNAQTYELVSPKTRASIRTIYLDEDTVHYLRDWKKRQDDVGGIEFILSYNSVPTQKHTVRHIIKRHAKLAEVHDIRIHALRHSHASLLISMGTNALLIKERLGHEDVQTTLGTYGHLYPSSSTEIANELKGIVNVEFTNQNMASEVTNQFTKGVKK</sequence>
<dbReference type="PANTHER" id="PTHR30349">
    <property type="entry name" value="PHAGE INTEGRASE-RELATED"/>
    <property type="match status" value="1"/>
</dbReference>
<dbReference type="Gene3D" id="1.10.443.10">
    <property type="entry name" value="Intergrase catalytic core"/>
    <property type="match status" value="1"/>
</dbReference>
<dbReference type="InterPro" id="IPR002104">
    <property type="entry name" value="Integrase_catalytic"/>
</dbReference>
<keyword evidence="2" id="KW-0229">DNA integration</keyword>
<organism evidence="6">
    <name type="scientific">Enterococcus faecalis</name>
    <name type="common">Streptococcus faecalis</name>
    <dbReference type="NCBI Taxonomy" id="1351"/>
    <lineage>
        <taxon>Bacteria</taxon>
        <taxon>Bacillati</taxon>
        <taxon>Bacillota</taxon>
        <taxon>Bacilli</taxon>
        <taxon>Lactobacillales</taxon>
        <taxon>Enterococcaceae</taxon>
        <taxon>Enterococcus</taxon>
    </lineage>
</organism>
<dbReference type="InterPro" id="IPR010998">
    <property type="entry name" value="Integrase_recombinase_N"/>
</dbReference>
<dbReference type="SUPFAM" id="SSF56349">
    <property type="entry name" value="DNA breaking-rejoining enzymes"/>
    <property type="match status" value="1"/>
</dbReference>
<protein>
    <submittedName>
        <fullName evidence="6">Site-specific tyrosine recombinase XerC-family protein</fullName>
    </submittedName>
</protein>
<dbReference type="InterPro" id="IPR050090">
    <property type="entry name" value="Tyrosine_recombinase_XerCD"/>
</dbReference>
<proteinExistence type="inferred from homology"/>
<dbReference type="Pfam" id="PF14659">
    <property type="entry name" value="Phage_int_SAM_3"/>
    <property type="match status" value="1"/>
</dbReference>
<dbReference type="InterPro" id="IPR028259">
    <property type="entry name" value="AP2-like_int_N"/>
</dbReference>
<dbReference type="AlphaFoldDB" id="A0A4Y6HTZ7"/>
<dbReference type="PROSITE" id="PS51898">
    <property type="entry name" value="TYR_RECOMBINASE"/>
    <property type="match status" value="1"/>
</dbReference>
<dbReference type="GO" id="GO:0015074">
    <property type="term" value="P:DNA integration"/>
    <property type="evidence" value="ECO:0007669"/>
    <property type="project" value="UniProtKB-KW"/>
</dbReference>
<dbReference type="CDD" id="cd01189">
    <property type="entry name" value="INT_ICEBs1_C_like"/>
    <property type="match status" value="1"/>
</dbReference>
<dbReference type="Pfam" id="PF14657">
    <property type="entry name" value="Arm-DNA-bind_4"/>
    <property type="match status" value="1"/>
</dbReference>
<dbReference type="GO" id="GO:0003677">
    <property type="term" value="F:DNA binding"/>
    <property type="evidence" value="ECO:0007669"/>
    <property type="project" value="UniProtKB-KW"/>
</dbReference>
<evidence type="ECO:0000313" key="6">
    <source>
        <dbReference type="EMBL" id="QDF59414.1"/>
    </source>
</evidence>
<dbReference type="PANTHER" id="PTHR30349:SF64">
    <property type="entry name" value="PROPHAGE INTEGRASE INTD-RELATED"/>
    <property type="match status" value="1"/>
</dbReference>
<dbReference type="EMBL" id="MK590023">
    <property type="protein sequence ID" value="QDF59414.1"/>
    <property type="molecule type" value="Genomic_DNA"/>
</dbReference>
<evidence type="ECO:0000256" key="3">
    <source>
        <dbReference type="ARBA" id="ARBA00023125"/>
    </source>
</evidence>
<feature type="domain" description="Tyr recombinase" evidence="5">
    <location>
        <begin position="168"/>
        <end position="362"/>
    </location>
</feature>
<keyword evidence="3" id="KW-0238">DNA-binding</keyword>